<keyword evidence="1" id="KW-1133">Transmembrane helix</keyword>
<feature type="transmembrane region" description="Helical" evidence="1">
    <location>
        <begin position="20"/>
        <end position="38"/>
    </location>
</feature>
<sequence length="105" mass="12039">MPETSAFFDALPDSTSLTALFLSVIVLWSTVTAFYSFYDAYYRPLSHYPGPRSRALSTIPKIWSDFWGRDCLDVPALHARYGPVVRTAPHELSYSNGKPEWREIY</sequence>
<gene>
    <name evidence="2" type="ORF">Slin15195_G089780</name>
</gene>
<organism evidence="2 3">
    <name type="scientific">Septoria linicola</name>
    <dbReference type="NCBI Taxonomy" id="215465"/>
    <lineage>
        <taxon>Eukaryota</taxon>
        <taxon>Fungi</taxon>
        <taxon>Dikarya</taxon>
        <taxon>Ascomycota</taxon>
        <taxon>Pezizomycotina</taxon>
        <taxon>Dothideomycetes</taxon>
        <taxon>Dothideomycetidae</taxon>
        <taxon>Mycosphaerellales</taxon>
        <taxon>Mycosphaerellaceae</taxon>
        <taxon>Septoria</taxon>
    </lineage>
</organism>
<evidence type="ECO:0000313" key="2">
    <source>
        <dbReference type="EMBL" id="USW55659.1"/>
    </source>
</evidence>
<dbReference type="Proteomes" id="UP001056384">
    <property type="component" value="Chromosome 7"/>
</dbReference>
<evidence type="ECO:0000256" key="1">
    <source>
        <dbReference type="SAM" id="Phobius"/>
    </source>
</evidence>
<keyword evidence="1" id="KW-0812">Transmembrane</keyword>
<reference evidence="2" key="1">
    <citation type="submission" date="2022-06" db="EMBL/GenBank/DDBJ databases">
        <title>Complete genome sequences of two strains of the flax pathogen Septoria linicola.</title>
        <authorList>
            <person name="Lapalu N."/>
            <person name="Simon A."/>
            <person name="Demenou B."/>
            <person name="Paumier D."/>
            <person name="Guillot M.-P."/>
            <person name="Gout L."/>
            <person name="Valade R."/>
        </authorList>
    </citation>
    <scope>NUCLEOTIDE SEQUENCE</scope>
    <source>
        <strain evidence="2">SE15195</strain>
    </source>
</reference>
<accession>A0A9Q9AVJ8</accession>
<keyword evidence="3" id="KW-1185">Reference proteome</keyword>
<dbReference type="EMBL" id="CP099424">
    <property type="protein sequence ID" value="USW55659.1"/>
    <property type="molecule type" value="Genomic_DNA"/>
</dbReference>
<keyword evidence="1" id="KW-0472">Membrane</keyword>
<evidence type="ECO:0000313" key="3">
    <source>
        <dbReference type="Proteomes" id="UP001056384"/>
    </source>
</evidence>
<proteinExistence type="predicted"/>
<name>A0A9Q9AVJ8_9PEZI</name>
<protein>
    <submittedName>
        <fullName evidence="2">Uncharacterized protein</fullName>
    </submittedName>
</protein>
<dbReference type="AlphaFoldDB" id="A0A9Q9AVJ8"/>